<evidence type="ECO:0000313" key="8">
    <source>
        <dbReference type="Proteomes" id="UP000822688"/>
    </source>
</evidence>
<feature type="domain" description="TIR" evidence="6">
    <location>
        <begin position="39"/>
        <end position="214"/>
    </location>
</feature>
<dbReference type="SUPFAM" id="SSF52540">
    <property type="entry name" value="P-loop containing nucleoside triphosphate hydrolases"/>
    <property type="match status" value="1"/>
</dbReference>
<feature type="region of interest" description="Disordered" evidence="5">
    <location>
        <begin position="1"/>
        <end position="32"/>
    </location>
</feature>
<dbReference type="AlphaFoldDB" id="A0A8T0HGW0"/>
<feature type="compositionally biased region" description="Basic and acidic residues" evidence="5">
    <location>
        <begin position="17"/>
        <end position="32"/>
    </location>
</feature>
<comment type="catalytic activity">
    <reaction evidence="4">
        <text>NAD(+) + H2O = ADP-D-ribose + nicotinamide + H(+)</text>
        <dbReference type="Rhea" id="RHEA:16301"/>
        <dbReference type="ChEBI" id="CHEBI:15377"/>
        <dbReference type="ChEBI" id="CHEBI:15378"/>
        <dbReference type="ChEBI" id="CHEBI:17154"/>
        <dbReference type="ChEBI" id="CHEBI:57540"/>
        <dbReference type="ChEBI" id="CHEBI:57967"/>
        <dbReference type="EC" id="3.2.2.6"/>
    </reaction>
    <physiologicalReaction direction="left-to-right" evidence="4">
        <dbReference type="Rhea" id="RHEA:16302"/>
    </physiologicalReaction>
</comment>
<evidence type="ECO:0000256" key="2">
    <source>
        <dbReference type="ARBA" id="ARBA00022801"/>
    </source>
</evidence>
<reference evidence="7 8" key="1">
    <citation type="submission" date="2020-06" db="EMBL/GenBank/DDBJ databases">
        <title>WGS assembly of Ceratodon purpureus strain R40.</title>
        <authorList>
            <person name="Carey S.B."/>
            <person name="Jenkins J."/>
            <person name="Shu S."/>
            <person name="Lovell J.T."/>
            <person name="Sreedasyam A."/>
            <person name="Maumus F."/>
            <person name="Tiley G.P."/>
            <person name="Fernandez-Pozo N."/>
            <person name="Barry K."/>
            <person name="Chen C."/>
            <person name="Wang M."/>
            <person name="Lipzen A."/>
            <person name="Daum C."/>
            <person name="Saski C.A."/>
            <person name="Payton A.C."/>
            <person name="Mcbreen J.C."/>
            <person name="Conrad R.E."/>
            <person name="Kollar L.M."/>
            <person name="Olsson S."/>
            <person name="Huttunen S."/>
            <person name="Landis J.B."/>
            <person name="Wickett N.J."/>
            <person name="Johnson M.G."/>
            <person name="Rensing S.A."/>
            <person name="Grimwood J."/>
            <person name="Schmutz J."/>
            <person name="Mcdaniel S.F."/>
        </authorList>
    </citation>
    <scope>NUCLEOTIDE SEQUENCE [LARGE SCALE GENOMIC DNA]</scope>
    <source>
        <strain evidence="7 8">R40</strain>
    </source>
</reference>
<sequence>MKRPRGPEDDGPGDTPESSRLRDVQERSDRGIDDPILERKHRIFLSHSGAQKDFVEILCEALENHGRFPFFDRRPSSLPKGESFPELILTAARQCRMGVVVVSEEYFMSKWPMIELDAFVQTWLTQKEQQSETKLKIVPLFYGLSLVEFEKEERRAAWYSRWEDLAKEDERININSWKVSLRQLKRFNGIEYYPRTTGLMAYREEIVKQICREVPADVKWDDSHVQGGSKLCQSDVKSSHVELGSKSSWKLLKEVLKDLTNNDHDFVKGLDEGKCWNLLKNSCKQKIFLAIDNVWPGSKSLEEAKKYLNNLDFHEESVVIVTSRVEGTLTSLGVRKEDCFAMPSLEEEDATNLFLYHATSGNQILNDNDKQAIRECIRLCYFSTGKLNDRHYLPLALKALGLQLGNRFEKRPSEWVKALQDVRNFDSLQDEVNPVFSILRSSFDCLKLAEQNLFMDLVVFFPDDFYYYVEEYEMPLSVGLWSGLLLSTTRVYRKLETGCSD</sequence>
<evidence type="ECO:0000256" key="5">
    <source>
        <dbReference type="SAM" id="MobiDB-lite"/>
    </source>
</evidence>
<dbReference type="EMBL" id="CM026427">
    <property type="protein sequence ID" value="KAG0570620.1"/>
    <property type="molecule type" value="Genomic_DNA"/>
</dbReference>
<keyword evidence="8" id="KW-1185">Reference proteome</keyword>
<evidence type="ECO:0000256" key="3">
    <source>
        <dbReference type="ARBA" id="ARBA00023027"/>
    </source>
</evidence>
<keyword evidence="3" id="KW-0520">NAD</keyword>
<evidence type="ECO:0000259" key="6">
    <source>
        <dbReference type="PROSITE" id="PS50104"/>
    </source>
</evidence>
<dbReference type="PANTHER" id="PTHR32009">
    <property type="entry name" value="TMV RESISTANCE PROTEIN N-LIKE"/>
    <property type="match status" value="1"/>
</dbReference>
<evidence type="ECO:0000256" key="1">
    <source>
        <dbReference type="ARBA" id="ARBA00011982"/>
    </source>
</evidence>
<dbReference type="Proteomes" id="UP000822688">
    <property type="component" value="Chromosome 6"/>
</dbReference>
<protein>
    <recommendedName>
        <fullName evidence="1">ADP-ribosyl cyclase/cyclic ADP-ribose hydrolase</fullName>
        <ecNumber evidence="1">3.2.2.6</ecNumber>
    </recommendedName>
</protein>
<dbReference type="InterPro" id="IPR000157">
    <property type="entry name" value="TIR_dom"/>
</dbReference>
<dbReference type="PROSITE" id="PS50104">
    <property type="entry name" value="TIR"/>
    <property type="match status" value="1"/>
</dbReference>
<dbReference type="GO" id="GO:0061809">
    <property type="term" value="F:NAD+ nucleosidase activity, cyclic ADP-ribose generating"/>
    <property type="evidence" value="ECO:0007669"/>
    <property type="project" value="UniProtKB-EC"/>
</dbReference>
<evidence type="ECO:0000313" key="7">
    <source>
        <dbReference type="EMBL" id="KAG0570620.1"/>
    </source>
</evidence>
<dbReference type="InterPro" id="IPR027417">
    <property type="entry name" value="P-loop_NTPase"/>
</dbReference>
<dbReference type="Gene3D" id="3.40.50.10140">
    <property type="entry name" value="Toll/interleukin-1 receptor homology (TIR) domain"/>
    <property type="match status" value="1"/>
</dbReference>
<accession>A0A8T0HGW0</accession>
<dbReference type="Pfam" id="PF13676">
    <property type="entry name" value="TIR_2"/>
    <property type="match status" value="1"/>
</dbReference>
<proteinExistence type="predicted"/>
<dbReference type="SUPFAM" id="SSF52200">
    <property type="entry name" value="Toll/Interleukin receptor TIR domain"/>
    <property type="match status" value="1"/>
</dbReference>
<dbReference type="GO" id="GO:0043531">
    <property type="term" value="F:ADP binding"/>
    <property type="evidence" value="ECO:0007669"/>
    <property type="project" value="InterPro"/>
</dbReference>
<keyword evidence="2" id="KW-0378">Hydrolase</keyword>
<dbReference type="PANTHER" id="PTHR32009:SF39">
    <property type="entry name" value="TIR DOMAIN-CONTAINING PROTEIN"/>
    <property type="match status" value="1"/>
</dbReference>
<dbReference type="EC" id="3.2.2.6" evidence="1"/>
<comment type="caution">
    <text evidence="7">The sequence shown here is derived from an EMBL/GenBank/DDBJ whole genome shotgun (WGS) entry which is preliminary data.</text>
</comment>
<dbReference type="GO" id="GO:0007165">
    <property type="term" value="P:signal transduction"/>
    <property type="evidence" value="ECO:0007669"/>
    <property type="project" value="InterPro"/>
</dbReference>
<evidence type="ECO:0000256" key="4">
    <source>
        <dbReference type="ARBA" id="ARBA00047304"/>
    </source>
</evidence>
<name>A0A8T0HGW0_CERPU</name>
<dbReference type="InterPro" id="IPR035897">
    <property type="entry name" value="Toll_tir_struct_dom_sf"/>
</dbReference>
<dbReference type="SMART" id="SM00255">
    <property type="entry name" value="TIR"/>
    <property type="match status" value="1"/>
</dbReference>
<gene>
    <name evidence="7" type="ORF">KC19_6G175600</name>
</gene>
<organism evidence="7 8">
    <name type="scientific">Ceratodon purpureus</name>
    <name type="common">Fire moss</name>
    <name type="synonym">Dicranum purpureum</name>
    <dbReference type="NCBI Taxonomy" id="3225"/>
    <lineage>
        <taxon>Eukaryota</taxon>
        <taxon>Viridiplantae</taxon>
        <taxon>Streptophyta</taxon>
        <taxon>Embryophyta</taxon>
        <taxon>Bryophyta</taxon>
        <taxon>Bryophytina</taxon>
        <taxon>Bryopsida</taxon>
        <taxon>Dicranidae</taxon>
        <taxon>Pseudoditrichales</taxon>
        <taxon>Ditrichaceae</taxon>
        <taxon>Ceratodon</taxon>
    </lineage>
</organism>